<evidence type="ECO:0000259" key="3">
    <source>
        <dbReference type="Pfam" id="PF01425"/>
    </source>
</evidence>
<feature type="domain" description="Amidase" evidence="3">
    <location>
        <begin position="47"/>
        <end position="462"/>
    </location>
</feature>
<comment type="caution">
    <text evidence="4">The sequence shown here is derived from an EMBL/GenBank/DDBJ whole genome shotgun (WGS) entry which is preliminary data.</text>
</comment>
<evidence type="ECO:0000256" key="2">
    <source>
        <dbReference type="SAM" id="MobiDB-lite"/>
    </source>
</evidence>
<comment type="similarity">
    <text evidence="1">Belongs to the amidase family.</text>
</comment>
<dbReference type="SUPFAM" id="SSF75304">
    <property type="entry name" value="Amidase signature (AS) enzymes"/>
    <property type="match status" value="1"/>
</dbReference>
<evidence type="ECO:0000313" key="5">
    <source>
        <dbReference type="Proteomes" id="UP001596200"/>
    </source>
</evidence>
<feature type="region of interest" description="Disordered" evidence="2">
    <location>
        <begin position="1"/>
        <end position="24"/>
    </location>
</feature>
<dbReference type="Gene3D" id="3.90.1300.10">
    <property type="entry name" value="Amidase signature (AS) domain"/>
    <property type="match status" value="1"/>
</dbReference>
<dbReference type="InterPro" id="IPR036928">
    <property type="entry name" value="AS_sf"/>
</dbReference>
<dbReference type="Proteomes" id="UP001596200">
    <property type="component" value="Unassembled WGS sequence"/>
</dbReference>
<protein>
    <submittedName>
        <fullName evidence="4">Amidase</fullName>
    </submittedName>
</protein>
<dbReference type="InterPro" id="IPR023631">
    <property type="entry name" value="Amidase_dom"/>
</dbReference>
<name>A0ABW1GUQ0_9ACTN</name>
<dbReference type="RefSeq" id="WP_344514119.1">
    <property type="nucleotide sequence ID" value="NZ_BAAATU010000029.1"/>
</dbReference>
<dbReference type="Pfam" id="PF01425">
    <property type="entry name" value="Amidase"/>
    <property type="match status" value="1"/>
</dbReference>
<dbReference type="InterPro" id="IPR020556">
    <property type="entry name" value="Amidase_CS"/>
</dbReference>
<dbReference type="PANTHER" id="PTHR11895">
    <property type="entry name" value="TRANSAMIDASE"/>
    <property type="match status" value="1"/>
</dbReference>
<dbReference type="PANTHER" id="PTHR11895:SF7">
    <property type="entry name" value="GLUTAMYL-TRNA(GLN) AMIDOTRANSFERASE SUBUNIT A, MITOCHONDRIAL"/>
    <property type="match status" value="1"/>
</dbReference>
<dbReference type="InterPro" id="IPR000120">
    <property type="entry name" value="Amidase"/>
</dbReference>
<proteinExistence type="inferred from homology"/>
<dbReference type="PROSITE" id="PS00571">
    <property type="entry name" value="AMIDASES"/>
    <property type="match status" value="1"/>
</dbReference>
<accession>A0ABW1GUQ0</accession>
<gene>
    <name evidence="4" type="ORF">ACFP1B_28155</name>
</gene>
<reference evidence="5" key="1">
    <citation type="journal article" date="2019" name="Int. J. Syst. Evol. Microbiol.">
        <title>The Global Catalogue of Microorganisms (GCM) 10K type strain sequencing project: providing services to taxonomists for standard genome sequencing and annotation.</title>
        <authorList>
            <consortium name="The Broad Institute Genomics Platform"/>
            <consortium name="The Broad Institute Genome Sequencing Center for Infectious Disease"/>
            <person name="Wu L."/>
            <person name="Ma J."/>
        </authorList>
    </citation>
    <scope>NUCLEOTIDE SEQUENCE [LARGE SCALE GENOMIC DNA]</scope>
    <source>
        <strain evidence="5">JCM 4147</strain>
    </source>
</reference>
<dbReference type="EMBL" id="JBHSPU010000025">
    <property type="protein sequence ID" value="MFC5917272.1"/>
    <property type="molecule type" value="Genomic_DNA"/>
</dbReference>
<evidence type="ECO:0000256" key="1">
    <source>
        <dbReference type="ARBA" id="ARBA00009199"/>
    </source>
</evidence>
<evidence type="ECO:0000313" key="4">
    <source>
        <dbReference type="EMBL" id="MFC5917272.1"/>
    </source>
</evidence>
<sequence>MADMAEMAENETVTDPAVTETAAPSHELSAVEAAARIADGSLSPVDLAQQVLARIRVADPEVGAYTVVLEESVLDEAERAAKRIAQEGPRGPLDGVPVSVKDLYDVAGTPTWAGSSALRRACGTPAAADAAVVARLRAAGALVLGKTQMDEFAFGTVTPGTRNPRCPERSAGGSSGGAAAAVAAGMGPLALGTDTGGSVRIPAAMCGVVGLKPTYGVLPGEGVAPLSWSLDTPGVLSRGVADAALAFAALTGTDTDAFVEPGVVSEPASAEGMTLAVPDDALFTRCAPDVAERVAAAVDLLAAQGARIVRVSLPMADLVSPAVALIMAAEASAHHRGALRDGAELHPTTRDRLEEGALVPARDYIDALRTRQLLHARWQEAFEGVDAFVLPTVAITPVAHGEFFLPQPDGGMDVVPVASTRFAHPASLTGLPALSVPCGSPEDGLPVGLQFMGRPHGEQTLLRLGRLYESLTGGPWPVAEVPAGA</sequence>
<keyword evidence="5" id="KW-1185">Reference proteome</keyword>
<organism evidence="4 5">
    <name type="scientific">Streptomyces pulveraceus</name>
    <dbReference type="NCBI Taxonomy" id="68258"/>
    <lineage>
        <taxon>Bacteria</taxon>
        <taxon>Bacillati</taxon>
        <taxon>Actinomycetota</taxon>
        <taxon>Actinomycetes</taxon>
        <taxon>Kitasatosporales</taxon>
        <taxon>Streptomycetaceae</taxon>
        <taxon>Streptomyces</taxon>
    </lineage>
</organism>